<keyword evidence="2" id="KW-0238">DNA-binding</keyword>
<dbReference type="InterPro" id="IPR016032">
    <property type="entry name" value="Sig_transdc_resp-reg_C-effctor"/>
</dbReference>
<dbReference type="PANTHER" id="PTHR43214">
    <property type="entry name" value="TWO-COMPONENT RESPONSE REGULATOR"/>
    <property type="match status" value="1"/>
</dbReference>
<reference evidence="5 6" key="1">
    <citation type="submission" date="2019-06" db="EMBL/GenBank/DDBJ databases">
        <title>Sequencing the genomes of 1000 actinobacteria strains.</title>
        <authorList>
            <person name="Klenk H.-P."/>
        </authorList>
    </citation>
    <scope>NUCLEOTIDE SEQUENCE [LARGE SCALE GENOMIC DNA]</scope>
    <source>
        <strain evidence="5 6">DSM 18607</strain>
    </source>
</reference>
<dbReference type="InterPro" id="IPR001789">
    <property type="entry name" value="Sig_transdc_resp-reg_receiver"/>
</dbReference>
<dbReference type="GO" id="GO:0003677">
    <property type="term" value="F:DNA binding"/>
    <property type="evidence" value="ECO:0007669"/>
    <property type="project" value="UniProtKB-KW"/>
</dbReference>
<comment type="caution">
    <text evidence="5">The sequence shown here is derived from an EMBL/GenBank/DDBJ whole genome shotgun (WGS) entry which is preliminary data.</text>
</comment>
<dbReference type="Gene3D" id="3.40.50.2300">
    <property type="match status" value="1"/>
</dbReference>
<dbReference type="SMART" id="SM00448">
    <property type="entry name" value="REC"/>
    <property type="match status" value="1"/>
</dbReference>
<dbReference type="InterPro" id="IPR011006">
    <property type="entry name" value="CheY-like_superfamily"/>
</dbReference>
<dbReference type="PROSITE" id="PS50110">
    <property type="entry name" value="RESPONSE_REGULATORY"/>
    <property type="match status" value="1"/>
</dbReference>
<dbReference type="AlphaFoldDB" id="A0A542E5D9"/>
<feature type="domain" description="Response regulatory" evidence="4">
    <location>
        <begin position="11"/>
        <end position="127"/>
    </location>
</feature>
<evidence type="ECO:0000313" key="5">
    <source>
        <dbReference type="EMBL" id="TQJ10506.1"/>
    </source>
</evidence>
<accession>A0A542E5D9</accession>
<dbReference type="GO" id="GO:0006355">
    <property type="term" value="P:regulation of DNA-templated transcription"/>
    <property type="evidence" value="ECO:0007669"/>
    <property type="project" value="InterPro"/>
</dbReference>
<sequence length="218" mass="22691">MSSPGAERPVRVLVVDDHLVFAQLLGGALGAEPDLECVGTASSVAEALRLVREVRPDLVVMDVRLDDGDGVDATAALTAEHPDLRVVVLSAYVDAALLARAERSGACALLPKNGRLDETLEVLRLAERGGFLVPPRFLRSLTATRPPADPGLSPRELEVLRMLSAGVAVPTLARELEVTVGEARSLVACVLAKLGAGSPLEAVVAAARRGLVHAAPPA</sequence>
<dbReference type="SUPFAM" id="SSF46894">
    <property type="entry name" value="C-terminal effector domain of the bipartite response regulators"/>
    <property type="match status" value="1"/>
</dbReference>
<dbReference type="Pfam" id="PF00196">
    <property type="entry name" value="GerE"/>
    <property type="match status" value="1"/>
</dbReference>
<dbReference type="InterPro" id="IPR039420">
    <property type="entry name" value="WalR-like"/>
</dbReference>
<dbReference type="SMART" id="SM00421">
    <property type="entry name" value="HTH_LUXR"/>
    <property type="match status" value="1"/>
</dbReference>
<organism evidence="5 6">
    <name type="scientific">Lapillicoccus jejuensis</name>
    <dbReference type="NCBI Taxonomy" id="402171"/>
    <lineage>
        <taxon>Bacteria</taxon>
        <taxon>Bacillati</taxon>
        <taxon>Actinomycetota</taxon>
        <taxon>Actinomycetes</taxon>
        <taxon>Micrococcales</taxon>
        <taxon>Intrasporangiaceae</taxon>
        <taxon>Lapillicoccus</taxon>
    </lineage>
</organism>
<protein>
    <submittedName>
        <fullName evidence="5">LuxR family two component transcriptional regulator</fullName>
    </submittedName>
</protein>
<dbReference type="InterPro" id="IPR058245">
    <property type="entry name" value="NreC/VraR/RcsB-like_REC"/>
</dbReference>
<dbReference type="RefSeq" id="WP_170185734.1">
    <property type="nucleotide sequence ID" value="NZ_BAAAPR010000012.1"/>
</dbReference>
<evidence type="ECO:0000256" key="2">
    <source>
        <dbReference type="ARBA" id="ARBA00023125"/>
    </source>
</evidence>
<evidence type="ECO:0000313" key="6">
    <source>
        <dbReference type="Proteomes" id="UP000317893"/>
    </source>
</evidence>
<dbReference type="GO" id="GO:0000160">
    <property type="term" value="P:phosphorelay signal transduction system"/>
    <property type="evidence" value="ECO:0007669"/>
    <property type="project" value="InterPro"/>
</dbReference>
<keyword evidence="1 3" id="KW-0597">Phosphoprotein</keyword>
<dbReference type="SUPFAM" id="SSF52172">
    <property type="entry name" value="CheY-like"/>
    <property type="match status" value="1"/>
</dbReference>
<dbReference type="Pfam" id="PF00072">
    <property type="entry name" value="Response_reg"/>
    <property type="match status" value="1"/>
</dbReference>
<evidence type="ECO:0000256" key="1">
    <source>
        <dbReference type="ARBA" id="ARBA00022553"/>
    </source>
</evidence>
<evidence type="ECO:0000259" key="4">
    <source>
        <dbReference type="PROSITE" id="PS50110"/>
    </source>
</evidence>
<dbReference type="InterPro" id="IPR000792">
    <property type="entry name" value="Tscrpt_reg_LuxR_C"/>
</dbReference>
<keyword evidence="6" id="KW-1185">Reference proteome</keyword>
<dbReference type="Proteomes" id="UP000317893">
    <property type="component" value="Unassembled WGS sequence"/>
</dbReference>
<feature type="modified residue" description="4-aspartylphosphate" evidence="3">
    <location>
        <position position="62"/>
    </location>
</feature>
<name>A0A542E5D9_9MICO</name>
<gene>
    <name evidence="5" type="ORF">FB458_3631</name>
</gene>
<evidence type="ECO:0000256" key="3">
    <source>
        <dbReference type="PROSITE-ProRule" id="PRU00169"/>
    </source>
</evidence>
<proteinExistence type="predicted"/>
<dbReference type="EMBL" id="VFMN01000001">
    <property type="protein sequence ID" value="TQJ10506.1"/>
    <property type="molecule type" value="Genomic_DNA"/>
</dbReference>
<dbReference type="CDD" id="cd17535">
    <property type="entry name" value="REC_NarL-like"/>
    <property type="match status" value="1"/>
</dbReference>